<feature type="transmembrane region" description="Helical" evidence="2">
    <location>
        <begin position="40"/>
        <end position="62"/>
    </location>
</feature>
<protein>
    <submittedName>
        <fullName evidence="3">ATP synthase protein I</fullName>
    </submittedName>
</protein>
<keyword evidence="2" id="KW-0812">Transmembrane</keyword>
<name>A0A853C6H1_9ACTN</name>
<feature type="transmembrane region" description="Helical" evidence="2">
    <location>
        <begin position="74"/>
        <end position="95"/>
    </location>
</feature>
<reference evidence="3 4" key="1">
    <citation type="submission" date="2020-07" db="EMBL/GenBank/DDBJ databases">
        <title>Sequencing the genomes of 1000 actinobacteria strains.</title>
        <authorList>
            <person name="Klenk H.-P."/>
        </authorList>
    </citation>
    <scope>NUCLEOTIDE SEQUENCE [LARGE SCALE GENOMIC DNA]</scope>
    <source>
        <strain evidence="3 4">DSM 103833</strain>
    </source>
</reference>
<feature type="transmembrane region" description="Helical" evidence="2">
    <location>
        <begin position="107"/>
        <end position="128"/>
    </location>
</feature>
<evidence type="ECO:0000256" key="1">
    <source>
        <dbReference type="SAM" id="MobiDB-lite"/>
    </source>
</evidence>
<keyword evidence="4" id="KW-1185">Reference proteome</keyword>
<evidence type="ECO:0000313" key="3">
    <source>
        <dbReference type="EMBL" id="NYJ02078.1"/>
    </source>
</evidence>
<feature type="compositionally biased region" description="Basic and acidic residues" evidence="1">
    <location>
        <begin position="153"/>
        <end position="165"/>
    </location>
</feature>
<sequence length="165" mass="16954">MQTTERTARRTTPLVVAALVTVGLGGALAVVAALTQGSAAAYGALVGTVIAVGVFAFGAFAVDGVSKLMPVASLLVALLTYTFQVLLMALVFVAVNRSGLLDSTLDRVWLGGAIILGALTWSFVQIWATSTARIPVFDEPAERPVNTASNTADEAHAHATEGGAR</sequence>
<evidence type="ECO:0000256" key="2">
    <source>
        <dbReference type="SAM" id="Phobius"/>
    </source>
</evidence>
<dbReference type="RefSeq" id="WP_179668489.1">
    <property type="nucleotide sequence ID" value="NZ_JACCFP010000001.1"/>
</dbReference>
<comment type="caution">
    <text evidence="3">The sequence shown here is derived from an EMBL/GenBank/DDBJ whole genome shotgun (WGS) entry which is preliminary data.</text>
</comment>
<feature type="region of interest" description="Disordered" evidence="1">
    <location>
        <begin position="145"/>
        <end position="165"/>
    </location>
</feature>
<accession>A0A853C6H1</accession>
<dbReference type="Proteomes" id="UP000530424">
    <property type="component" value="Unassembled WGS sequence"/>
</dbReference>
<keyword evidence="2" id="KW-1133">Transmembrane helix</keyword>
<feature type="transmembrane region" description="Helical" evidence="2">
    <location>
        <begin position="12"/>
        <end position="34"/>
    </location>
</feature>
<keyword evidence="2" id="KW-0472">Membrane</keyword>
<dbReference type="EMBL" id="JACCFP010000001">
    <property type="protein sequence ID" value="NYJ02078.1"/>
    <property type="molecule type" value="Genomic_DNA"/>
</dbReference>
<proteinExistence type="predicted"/>
<dbReference type="AlphaFoldDB" id="A0A853C6H1"/>
<organism evidence="3 4">
    <name type="scientific">Nocardioides thalensis</name>
    <dbReference type="NCBI Taxonomy" id="1914755"/>
    <lineage>
        <taxon>Bacteria</taxon>
        <taxon>Bacillati</taxon>
        <taxon>Actinomycetota</taxon>
        <taxon>Actinomycetes</taxon>
        <taxon>Propionibacteriales</taxon>
        <taxon>Nocardioidaceae</taxon>
        <taxon>Nocardioides</taxon>
    </lineage>
</organism>
<evidence type="ECO:0000313" key="4">
    <source>
        <dbReference type="Proteomes" id="UP000530424"/>
    </source>
</evidence>
<gene>
    <name evidence="3" type="ORF">HNR19_002776</name>
</gene>